<feature type="compositionally biased region" description="Basic and acidic residues" evidence="2">
    <location>
        <begin position="473"/>
        <end position="494"/>
    </location>
</feature>
<feature type="compositionally biased region" description="Pro residues" evidence="2">
    <location>
        <begin position="1111"/>
        <end position="1122"/>
    </location>
</feature>
<evidence type="ECO:0000313" key="3">
    <source>
        <dbReference type="EMBL" id="CAK0860364.1"/>
    </source>
</evidence>
<proteinExistence type="predicted"/>
<feature type="region of interest" description="Disordered" evidence="2">
    <location>
        <begin position="1243"/>
        <end position="1269"/>
    </location>
</feature>
<dbReference type="InterPro" id="IPR013762">
    <property type="entry name" value="Integrase-like_cat_sf"/>
</dbReference>
<dbReference type="SUPFAM" id="SSF56349">
    <property type="entry name" value="DNA breaking-rejoining enzymes"/>
    <property type="match status" value="1"/>
</dbReference>
<name>A0ABN9UPT2_9DINO</name>
<reference evidence="3" key="1">
    <citation type="submission" date="2023-10" db="EMBL/GenBank/DDBJ databases">
        <authorList>
            <person name="Chen Y."/>
            <person name="Shah S."/>
            <person name="Dougan E. K."/>
            <person name="Thang M."/>
            <person name="Chan C."/>
        </authorList>
    </citation>
    <scope>NUCLEOTIDE SEQUENCE [LARGE SCALE GENOMIC DNA]</scope>
</reference>
<feature type="region of interest" description="Disordered" evidence="2">
    <location>
        <begin position="473"/>
        <end position="501"/>
    </location>
</feature>
<dbReference type="InterPro" id="IPR011010">
    <property type="entry name" value="DNA_brk_join_enz"/>
</dbReference>
<dbReference type="Gene3D" id="1.10.443.10">
    <property type="entry name" value="Intergrase catalytic core"/>
    <property type="match status" value="1"/>
</dbReference>
<evidence type="ECO:0000313" key="4">
    <source>
        <dbReference type="Proteomes" id="UP001189429"/>
    </source>
</evidence>
<keyword evidence="1" id="KW-0233">DNA recombination</keyword>
<organism evidence="3 4">
    <name type="scientific">Prorocentrum cordatum</name>
    <dbReference type="NCBI Taxonomy" id="2364126"/>
    <lineage>
        <taxon>Eukaryota</taxon>
        <taxon>Sar</taxon>
        <taxon>Alveolata</taxon>
        <taxon>Dinophyceae</taxon>
        <taxon>Prorocentrales</taxon>
        <taxon>Prorocentraceae</taxon>
        <taxon>Prorocentrum</taxon>
    </lineage>
</organism>
<evidence type="ECO:0000256" key="1">
    <source>
        <dbReference type="ARBA" id="ARBA00023172"/>
    </source>
</evidence>
<gene>
    <name evidence="3" type="ORF">PCOR1329_LOCUS49363</name>
</gene>
<feature type="compositionally biased region" description="Polar residues" evidence="2">
    <location>
        <begin position="1243"/>
        <end position="1252"/>
    </location>
</feature>
<comment type="caution">
    <text evidence="3">The sequence shown here is derived from an EMBL/GenBank/DDBJ whole genome shotgun (WGS) entry which is preliminary data.</text>
</comment>
<protein>
    <submittedName>
        <fullName evidence="3">Uncharacterized protein</fullName>
    </submittedName>
</protein>
<sequence length="1269" mass="136731">MVAQRDLLPAPLRAASATLESSSLDALAAPRRGRRRRTVQNASVSSWTLECLAVNWLGGKEGSPDFDPLSLWQRAGVLDLRNRLAPLGPPPVSSAAALGGPCRSAPGCLGRPAKPATFAVDSVALPLDGVKRKPGERLADAACTIAPFHVAKSDGRRRLALDTRKAFSHFNDPATAELPTAGVWGGLRTRESDELVVEQVDIEAAFYRVGAPEGLSDFMVLPSAPASDLAQIDPSPPAGGAAGSGPLPDCSRCRWAGLGLSVAPARASKAGFREKDMISDKHAVKDVPISPAVAAHADGAAVIGVNRQQARGGISAVKRELEVRLSSGRLQKMRLALLELASQEYVSGRAVPQLAGHYNWAAPLMRAGGDARRLWPDAASELRAAGALLGLAFLNTRRPIDPVATGAGASTGDGDPEGTLFGGFGFTERPWPSEAVWDAARRSERWRYLVAGAAAAREHTFSSQLAAGFEQVNHDLDDDDPHRAPIGSREERAPDAPTTDRATQGDFAGLAASLVFPLGAWTSALFGRWARPENIPGLEAARWLPSKWNSSDKGARIVAPPAGRFELDPRGAGKASAAFERATLEGAKRLDCHEFDPGGKRKYNRFGIQNNLGESGAEAWGRIAYDGSDDGFDVESFHAPRGGRGAAGAGAPSLSDRNVRNLRTAGKARQAPLKAERAKLRALAADGMAEAADSGPTHLQHTRPKGATRRIYLTMVTPFLTWANLEPLKLIAPDRLDLLLAHYLGHLCWERGLGETGSRLSAAIQHYRPDLPKAKFGGPPQARAALRGFRRRGFAGSFDPIPKPMMFAMIGGSILTQDLEFAAALAISWDAMLRLPSDALAMAPETPAGPGRGAHPKWALLLYPREVATRSKTLGCDEGVVLRSVLWQQEGASFLAKLRAARRPMEPLWSFTPNTFKIKFAQYFMLVGYDENVIPYQVRHRTASHAVAIDRVPLAEAQSILRHSDPQSVARYAKEVRYLSLLNRVPEWMACFTEEVEAKLGQLLLKQIVLKTQRELRARLARAVPNITDPGALWINVKYLSPPLLRQRDRATEPRGGGEAPAPGRLVAAASLSGDGWRWRRWALAHRTVARAQVIGAPPQLRSCAGLASAAPPPPPQAPPEQAPAAAAGAEQEAREEGVAIDAIQDFVETLLKIDQQALTRSVFEAVDGEFRALVRSRDQEQTAKRAKLAEARKQRFLDKVELLLHRRLSGTIHDGDRAMLLERLQPCHAQIDTALAASTTPCGGLPTTATGRSPPWTARLYRRPPPPR</sequence>
<dbReference type="EMBL" id="CAUYUJ010015971">
    <property type="protein sequence ID" value="CAK0860364.1"/>
    <property type="molecule type" value="Genomic_DNA"/>
</dbReference>
<evidence type="ECO:0000256" key="2">
    <source>
        <dbReference type="SAM" id="MobiDB-lite"/>
    </source>
</evidence>
<keyword evidence="4" id="KW-1185">Reference proteome</keyword>
<dbReference type="Proteomes" id="UP001189429">
    <property type="component" value="Unassembled WGS sequence"/>
</dbReference>
<accession>A0ABN9UPT2</accession>
<feature type="region of interest" description="Disordered" evidence="2">
    <location>
        <begin position="1105"/>
        <end position="1133"/>
    </location>
</feature>